<dbReference type="Proteomes" id="UP001501666">
    <property type="component" value="Unassembled WGS sequence"/>
</dbReference>
<evidence type="ECO:0000256" key="2">
    <source>
        <dbReference type="ARBA" id="ARBA00023033"/>
    </source>
</evidence>
<evidence type="ECO:0000256" key="1">
    <source>
        <dbReference type="ARBA" id="ARBA00023002"/>
    </source>
</evidence>
<name>A0ABP6FM97_9ACTN</name>
<dbReference type="Gene3D" id="3.50.50.60">
    <property type="entry name" value="FAD/NAD(P)-binding domain"/>
    <property type="match status" value="1"/>
</dbReference>
<evidence type="ECO:0000256" key="3">
    <source>
        <dbReference type="SAM" id="MobiDB-lite"/>
    </source>
</evidence>
<dbReference type="PANTHER" id="PTHR13789">
    <property type="entry name" value="MONOOXYGENASE"/>
    <property type="match status" value="1"/>
</dbReference>
<keyword evidence="1" id="KW-0560">Oxidoreductase</keyword>
<evidence type="ECO:0000313" key="6">
    <source>
        <dbReference type="Proteomes" id="UP001501666"/>
    </source>
</evidence>
<dbReference type="EMBL" id="BAAATE010000042">
    <property type="protein sequence ID" value="GAA2695957.1"/>
    <property type="molecule type" value="Genomic_DNA"/>
</dbReference>
<feature type="domain" description="FAD-binding" evidence="4">
    <location>
        <begin position="7"/>
        <end position="89"/>
    </location>
</feature>
<comment type="caution">
    <text evidence="5">The sequence shown here is derived from an EMBL/GenBank/DDBJ whole genome shotgun (WGS) entry which is preliminary data.</text>
</comment>
<organism evidence="5 6">
    <name type="scientific">Nonomuraea recticatena</name>
    <dbReference type="NCBI Taxonomy" id="46178"/>
    <lineage>
        <taxon>Bacteria</taxon>
        <taxon>Bacillati</taxon>
        <taxon>Actinomycetota</taxon>
        <taxon>Actinomycetes</taxon>
        <taxon>Streptosporangiales</taxon>
        <taxon>Streptosporangiaceae</taxon>
        <taxon>Nonomuraea</taxon>
    </lineage>
</organism>
<keyword evidence="2" id="KW-0503">Monooxygenase</keyword>
<accession>A0ABP6FM97</accession>
<protein>
    <recommendedName>
        <fullName evidence="4">FAD-binding domain-containing protein</fullName>
    </recommendedName>
</protein>
<keyword evidence="6" id="KW-1185">Reference proteome</keyword>
<proteinExistence type="predicted"/>
<sequence>MTAVRTALVVGGGIAGPVTAMALRRAGIEATVFEAYASGAEGIGGTLTIAPNGLDALRAVGAEAAVRAVGQPVTRTVVSDGRGRRIGELDSLHQDPGARGHLGDAADDAAGGADLPQARADARPRAAPSPRLERRRGMRQGPTPAFTSRTGRRCRRRSRASPGCA</sequence>
<dbReference type="Pfam" id="PF01494">
    <property type="entry name" value="FAD_binding_3"/>
    <property type="match status" value="1"/>
</dbReference>
<dbReference type="InterPro" id="IPR050493">
    <property type="entry name" value="FAD-dep_Monooxygenase_BioMet"/>
</dbReference>
<dbReference type="InterPro" id="IPR036188">
    <property type="entry name" value="FAD/NAD-bd_sf"/>
</dbReference>
<dbReference type="PANTHER" id="PTHR13789:SF309">
    <property type="entry name" value="PUTATIVE (AFU_ORTHOLOGUE AFUA_6G14510)-RELATED"/>
    <property type="match status" value="1"/>
</dbReference>
<feature type="compositionally biased region" description="Basic residues" evidence="3">
    <location>
        <begin position="150"/>
        <end position="159"/>
    </location>
</feature>
<evidence type="ECO:0000259" key="4">
    <source>
        <dbReference type="Pfam" id="PF01494"/>
    </source>
</evidence>
<dbReference type="SUPFAM" id="SSF51905">
    <property type="entry name" value="FAD/NAD(P)-binding domain"/>
    <property type="match status" value="1"/>
</dbReference>
<reference evidence="6" key="1">
    <citation type="journal article" date="2019" name="Int. J. Syst. Evol. Microbiol.">
        <title>The Global Catalogue of Microorganisms (GCM) 10K type strain sequencing project: providing services to taxonomists for standard genome sequencing and annotation.</title>
        <authorList>
            <consortium name="The Broad Institute Genomics Platform"/>
            <consortium name="The Broad Institute Genome Sequencing Center for Infectious Disease"/>
            <person name="Wu L."/>
            <person name="Ma J."/>
        </authorList>
    </citation>
    <scope>NUCLEOTIDE SEQUENCE [LARGE SCALE GENOMIC DNA]</scope>
    <source>
        <strain evidence="6">JCM 6835</strain>
    </source>
</reference>
<feature type="region of interest" description="Disordered" evidence="3">
    <location>
        <begin position="79"/>
        <end position="165"/>
    </location>
</feature>
<dbReference type="InterPro" id="IPR002938">
    <property type="entry name" value="FAD-bd"/>
</dbReference>
<feature type="compositionally biased region" description="Low complexity" evidence="3">
    <location>
        <begin position="108"/>
        <end position="130"/>
    </location>
</feature>
<feature type="compositionally biased region" description="Basic and acidic residues" evidence="3">
    <location>
        <begin position="81"/>
        <end position="104"/>
    </location>
</feature>
<gene>
    <name evidence="5" type="ORF">GCM10010412_089300</name>
</gene>
<evidence type="ECO:0000313" key="5">
    <source>
        <dbReference type="EMBL" id="GAA2695957.1"/>
    </source>
</evidence>